<dbReference type="InterPro" id="IPR024743">
    <property type="entry name" value="Dynein_HC_stalk"/>
</dbReference>
<dbReference type="FunFam" id="3.40.50.300:FF:001221">
    <property type="entry name" value="Axonemal dynein heavy chain 8"/>
    <property type="match status" value="1"/>
</dbReference>
<dbReference type="Pfam" id="PF12774">
    <property type="entry name" value="AAA_6"/>
    <property type="match status" value="1"/>
</dbReference>
<evidence type="ECO:0000256" key="12">
    <source>
        <dbReference type="ARBA" id="ARBA00023212"/>
    </source>
</evidence>
<dbReference type="GO" id="GO:0031514">
    <property type="term" value="C:motile cilium"/>
    <property type="evidence" value="ECO:0007669"/>
    <property type="project" value="UniProtKB-ARBA"/>
</dbReference>
<feature type="domain" description="AAA+ ATPase" evidence="16">
    <location>
        <begin position="2044"/>
        <end position="2188"/>
    </location>
</feature>
<dbReference type="GO" id="GO:0045505">
    <property type="term" value="F:dynein intermediate chain binding"/>
    <property type="evidence" value="ECO:0007669"/>
    <property type="project" value="InterPro"/>
</dbReference>
<keyword evidence="10" id="KW-0969">Cilium</keyword>
<feature type="region of interest" description="Disordered" evidence="15">
    <location>
        <begin position="128"/>
        <end position="153"/>
    </location>
</feature>
<feature type="domain" description="AAA+ ATPase" evidence="16">
    <location>
        <begin position="2330"/>
        <end position="2478"/>
    </location>
</feature>
<dbReference type="FunFam" id="1.10.8.710:FF:000003">
    <property type="entry name" value="Dynein axonemal heavy chain 5"/>
    <property type="match status" value="1"/>
</dbReference>
<comment type="caution">
    <text evidence="17">The sequence shown here is derived from an EMBL/GenBank/DDBJ whole genome shotgun (WGS) entry which is preliminary data.</text>
</comment>
<dbReference type="Pfam" id="PF12775">
    <property type="entry name" value="AAA_7"/>
    <property type="match status" value="1"/>
</dbReference>
<dbReference type="FunFam" id="3.20.180.20:FF:000001">
    <property type="entry name" value="Dynein axonemal heavy chain 5"/>
    <property type="match status" value="1"/>
</dbReference>
<dbReference type="Gene3D" id="3.20.180.20">
    <property type="entry name" value="Dynein heavy chain, N-terminal domain 2"/>
    <property type="match status" value="1"/>
</dbReference>
<keyword evidence="7" id="KW-0067">ATP-binding</keyword>
<dbReference type="InterPro" id="IPR024317">
    <property type="entry name" value="Dynein_heavy_chain_D4_dom"/>
</dbReference>
<dbReference type="Gene3D" id="1.20.58.1120">
    <property type="match status" value="1"/>
</dbReference>
<dbReference type="Pfam" id="PF12780">
    <property type="entry name" value="AAA_8"/>
    <property type="match status" value="1"/>
</dbReference>
<dbReference type="PANTHER" id="PTHR46532">
    <property type="entry name" value="MALE FERTILITY FACTOR KL5"/>
    <property type="match status" value="1"/>
</dbReference>
<dbReference type="InterPro" id="IPR027417">
    <property type="entry name" value="P-loop_NTPase"/>
</dbReference>
<dbReference type="GO" id="GO:0007018">
    <property type="term" value="P:microtubule-based movement"/>
    <property type="evidence" value="ECO:0007669"/>
    <property type="project" value="InterPro"/>
</dbReference>
<dbReference type="Gene3D" id="1.20.140.100">
    <property type="entry name" value="Dynein heavy chain, N-terminal domain 2"/>
    <property type="match status" value="1"/>
</dbReference>
<evidence type="ECO:0000256" key="6">
    <source>
        <dbReference type="ARBA" id="ARBA00022741"/>
    </source>
</evidence>
<dbReference type="InterPro" id="IPR003593">
    <property type="entry name" value="AAA+_ATPase"/>
</dbReference>
<dbReference type="EMBL" id="JAPWTK010000022">
    <property type="protein sequence ID" value="KAJ8957553.1"/>
    <property type="molecule type" value="Genomic_DNA"/>
</dbReference>
<dbReference type="FunFam" id="1.20.58.1120:FF:000004">
    <property type="entry name" value="Dynein axonemal heavy chain 5"/>
    <property type="match status" value="1"/>
</dbReference>
<evidence type="ECO:0000259" key="16">
    <source>
        <dbReference type="SMART" id="SM00382"/>
    </source>
</evidence>
<reference evidence="17" key="1">
    <citation type="journal article" date="2023" name="Insect Mol. Biol.">
        <title>Genome sequencing provides insights into the evolution of gene families encoding plant cell wall-degrading enzymes in longhorned beetles.</title>
        <authorList>
            <person name="Shin N.R."/>
            <person name="Okamura Y."/>
            <person name="Kirsch R."/>
            <person name="Pauchet Y."/>
        </authorList>
    </citation>
    <scope>NUCLEOTIDE SEQUENCE</scope>
    <source>
        <strain evidence="17">AMC_N1</strain>
    </source>
</reference>
<evidence type="ECO:0000256" key="7">
    <source>
        <dbReference type="ARBA" id="ARBA00022840"/>
    </source>
</evidence>
<dbReference type="InterPro" id="IPR013594">
    <property type="entry name" value="Dynein_heavy_tail"/>
</dbReference>
<dbReference type="Pfam" id="PF17852">
    <property type="entry name" value="Dynein_AAA_lid"/>
    <property type="match status" value="1"/>
</dbReference>
<dbReference type="FunFam" id="1.10.287.2620:FF:000003">
    <property type="entry name" value="Dynein, axonemal, heavy chain 5"/>
    <property type="match status" value="1"/>
</dbReference>
<evidence type="ECO:0000256" key="1">
    <source>
        <dbReference type="ARBA" id="ARBA00004430"/>
    </source>
</evidence>
<dbReference type="GO" id="GO:0051959">
    <property type="term" value="F:dynein light intermediate chain binding"/>
    <property type="evidence" value="ECO:0007669"/>
    <property type="project" value="InterPro"/>
</dbReference>
<keyword evidence="3" id="KW-0963">Cytoplasm</keyword>
<evidence type="ECO:0000256" key="14">
    <source>
        <dbReference type="SAM" id="Coils"/>
    </source>
</evidence>
<dbReference type="FunFam" id="1.20.140.100:FF:000003">
    <property type="entry name" value="Dynein, axonemal, heavy chain 5"/>
    <property type="match status" value="1"/>
</dbReference>
<gene>
    <name evidence="17" type="ORF">NQ318_020593</name>
</gene>
<feature type="coiled-coil region" evidence="14">
    <location>
        <begin position="3330"/>
        <end position="3364"/>
    </location>
</feature>
<comment type="subcellular location">
    <subcellularLocation>
        <location evidence="1">Cytoplasm</location>
        <location evidence="1">Cytoskeleton</location>
        <location evidence="1">Cilium axoneme</location>
    </subcellularLocation>
</comment>
<comment type="similarity">
    <text evidence="2">Belongs to the dynein heavy chain family.</text>
</comment>
<evidence type="ECO:0000256" key="8">
    <source>
        <dbReference type="ARBA" id="ARBA00023017"/>
    </source>
</evidence>
<dbReference type="FunFam" id="3.40.50.300:FF:000044">
    <property type="entry name" value="Dynein heavy chain 5, axonemal"/>
    <property type="match status" value="1"/>
</dbReference>
<feature type="compositionally biased region" description="Polar residues" evidence="15">
    <location>
        <begin position="128"/>
        <end position="146"/>
    </location>
</feature>
<dbReference type="Pfam" id="PF12777">
    <property type="entry name" value="MT"/>
    <property type="match status" value="1"/>
</dbReference>
<dbReference type="InterPro" id="IPR042222">
    <property type="entry name" value="Dynein_2_N"/>
</dbReference>
<dbReference type="Pfam" id="PF08393">
    <property type="entry name" value="DHC_N2"/>
    <property type="match status" value="1"/>
</dbReference>
<dbReference type="FunFam" id="3.40.50.300:FF:001547">
    <property type="entry name" value="Dynein heavy chain, cytosolic, putative"/>
    <property type="match status" value="1"/>
</dbReference>
<dbReference type="InterPro" id="IPR043157">
    <property type="entry name" value="Dynein_AAA1S"/>
</dbReference>
<dbReference type="SUPFAM" id="SSF52540">
    <property type="entry name" value="P-loop containing nucleoside triphosphate hydrolases"/>
    <property type="match status" value="4"/>
</dbReference>
<name>A0AAV8Z2A3_9CUCU</name>
<proteinExistence type="inferred from homology"/>
<evidence type="ECO:0000256" key="13">
    <source>
        <dbReference type="ARBA" id="ARBA00023273"/>
    </source>
</evidence>
<dbReference type="InterPro" id="IPR013602">
    <property type="entry name" value="Dynein_heavy_linker"/>
</dbReference>
<dbReference type="InterPro" id="IPR026983">
    <property type="entry name" value="DHC"/>
</dbReference>
<evidence type="ECO:0000256" key="2">
    <source>
        <dbReference type="ARBA" id="ARBA00008887"/>
    </source>
</evidence>
<dbReference type="Gene3D" id="1.20.920.30">
    <property type="match status" value="1"/>
</dbReference>
<evidence type="ECO:0000256" key="11">
    <source>
        <dbReference type="ARBA" id="ARBA00023175"/>
    </source>
</evidence>
<keyword evidence="6" id="KW-0547">Nucleotide-binding</keyword>
<dbReference type="InterPro" id="IPR056759">
    <property type="entry name" value="DYH2-5-8_CC"/>
</dbReference>
<feature type="domain" description="AAA+ ATPase" evidence="16">
    <location>
        <begin position="2704"/>
        <end position="2852"/>
    </location>
</feature>
<dbReference type="SUPFAM" id="SSF46966">
    <property type="entry name" value="Spectrin repeat"/>
    <property type="match status" value="1"/>
</dbReference>
<feature type="region of interest" description="Disordered" evidence="15">
    <location>
        <begin position="1"/>
        <end position="21"/>
    </location>
</feature>
<evidence type="ECO:0000313" key="17">
    <source>
        <dbReference type="EMBL" id="KAJ8957553.1"/>
    </source>
</evidence>
<accession>A0AAV8Z2A3</accession>
<keyword evidence="5" id="KW-0677">Repeat</keyword>
<dbReference type="InterPro" id="IPR042228">
    <property type="entry name" value="Dynein_linker_3"/>
</dbReference>
<keyword evidence="4" id="KW-0493">Microtubule</keyword>
<dbReference type="Pfam" id="PF17857">
    <property type="entry name" value="AAA_lid_1"/>
    <property type="match status" value="1"/>
</dbReference>
<dbReference type="PANTHER" id="PTHR46532:SF4">
    <property type="entry name" value="AAA+ ATPASE DOMAIN-CONTAINING PROTEIN"/>
    <property type="match status" value="1"/>
</dbReference>
<dbReference type="Gene3D" id="3.40.50.300">
    <property type="entry name" value="P-loop containing nucleotide triphosphate hydrolases"/>
    <property type="match status" value="3"/>
</dbReference>
<keyword evidence="12" id="KW-0206">Cytoskeleton</keyword>
<dbReference type="Gene3D" id="1.10.472.130">
    <property type="match status" value="1"/>
</dbReference>
<dbReference type="InterPro" id="IPR035699">
    <property type="entry name" value="AAA_6"/>
</dbReference>
<dbReference type="SMART" id="SM00382">
    <property type="entry name" value="AAA"/>
    <property type="match status" value="3"/>
</dbReference>
<dbReference type="InterPro" id="IPR041589">
    <property type="entry name" value="DNAH3_AAA_lid_1"/>
</dbReference>
<evidence type="ECO:0000256" key="15">
    <source>
        <dbReference type="SAM" id="MobiDB-lite"/>
    </source>
</evidence>
<organism evidence="17 18">
    <name type="scientific">Aromia moschata</name>
    <dbReference type="NCBI Taxonomy" id="1265417"/>
    <lineage>
        <taxon>Eukaryota</taxon>
        <taxon>Metazoa</taxon>
        <taxon>Ecdysozoa</taxon>
        <taxon>Arthropoda</taxon>
        <taxon>Hexapoda</taxon>
        <taxon>Insecta</taxon>
        <taxon>Pterygota</taxon>
        <taxon>Neoptera</taxon>
        <taxon>Endopterygota</taxon>
        <taxon>Coleoptera</taxon>
        <taxon>Polyphaga</taxon>
        <taxon>Cucujiformia</taxon>
        <taxon>Chrysomeloidea</taxon>
        <taxon>Cerambycidae</taxon>
        <taxon>Cerambycinae</taxon>
        <taxon>Callichromatini</taxon>
        <taxon>Aromia</taxon>
    </lineage>
</organism>
<keyword evidence="8" id="KW-0243">Dynein</keyword>
<keyword evidence="18" id="KW-1185">Reference proteome</keyword>
<feature type="region of interest" description="Disordered" evidence="15">
    <location>
        <begin position="1156"/>
        <end position="1176"/>
    </location>
</feature>
<dbReference type="Gene3D" id="1.10.287.2620">
    <property type="match status" value="1"/>
</dbReference>
<keyword evidence="13" id="KW-0966">Cell projection</keyword>
<dbReference type="Pfam" id="PF08385">
    <property type="entry name" value="DHC_N1"/>
    <property type="match status" value="1"/>
</dbReference>
<dbReference type="GO" id="GO:0005874">
    <property type="term" value="C:microtubule"/>
    <property type="evidence" value="ECO:0007669"/>
    <property type="project" value="UniProtKB-KW"/>
</dbReference>
<evidence type="ECO:0000256" key="4">
    <source>
        <dbReference type="ARBA" id="ARBA00022701"/>
    </source>
</evidence>
<evidence type="ECO:0000256" key="5">
    <source>
        <dbReference type="ARBA" id="ARBA00022737"/>
    </source>
</evidence>
<dbReference type="Gene3D" id="1.20.920.20">
    <property type="match status" value="1"/>
</dbReference>
<dbReference type="FunFam" id="1.20.920.30:FF:000004">
    <property type="entry name" value="Dynein axonemal heavy chain 5"/>
    <property type="match status" value="1"/>
</dbReference>
<evidence type="ECO:0000256" key="9">
    <source>
        <dbReference type="ARBA" id="ARBA00023054"/>
    </source>
</evidence>
<keyword evidence="11" id="KW-0505">Motor protein</keyword>
<dbReference type="GO" id="GO:0005858">
    <property type="term" value="C:axonemal dynein complex"/>
    <property type="evidence" value="ECO:0007669"/>
    <property type="project" value="TreeGrafter"/>
</dbReference>
<dbReference type="Proteomes" id="UP001162162">
    <property type="component" value="Unassembled WGS sequence"/>
</dbReference>
<keyword evidence="9 14" id="KW-0175">Coiled coil</keyword>
<evidence type="ECO:0000256" key="3">
    <source>
        <dbReference type="ARBA" id="ARBA00022490"/>
    </source>
</evidence>
<dbReference type="Pfam" id="PF25007">
    <property type="entry name" value="DYH2-5-8_CC"/>
    <property type="match status" value="1"/>
</dbReference>
<dbReference type="Gene3D" id="1.10.8.710">
    <property type="match status" value="1"/>
</dbReference>
<sequence>MFVYGPMGPHSSTETESEEEELAPEQLLILRIEEETITKLLFFIVHFHYFPEASRRMRTQSQKGEMDPRLEFTFQILIDATGLSRHEIMDNVFEGDMLDEINQLFLPHMSTKLMWFYQEVEDADPQSVELSKSSTSKLQTNSSRANLLQQPAPPPKKKLFLTDGTTVPLTGICIYIFRTSTSKQLPEEGFQKDLFCGIIDAEKIGLVPTVERIIEHVFMEALAHPSPDCEDDSSNCPMVKNQLLPCLRSFCSVLKVCEEVCGDGNLFDDGKTMMAEYNSDDIKELATNPEKVQPLEERVKSWIKKLDEILKESEQIRRENDSSGPQDELEYWKKRGARFSQIVNQVESSEVQNTLLCVKLARSKILKEWKETDKKITFCYNEAKDNAKYIQALETKCHSLYLDDPVNMKKSILGLLQTVRLIHSVSQFYNTSERTSALMVKITNQMIETCKDYITSRGSDSIWSQERASIKEKLTQCIVLNKVYRRTYSIVKSQPFVPGQEPFNFSENYVFGKFDAFCRRLTKIIAMFDMIDDYTSLFKKRMEGLLLGDALEEAIQRFSEIKATVMDKPYDYLDQRNTEFENDFKSFLAYMEELKANIAETIEKTYDSVWEIPQGIQFLTKFEKVSEKIPVSKMDTKYERILKFCDKEVDRIIKMFKKQRDDPPIAPMFPPIAGRIKWARTLISHLHEVLSNVTSHPILKNLPATIELSRRHKTAENMLKSFETDMVALWMNQHISEVDNCLLRHLLAVCPEQQKLKVNIHHTIPLLIREADIMLKMDLPVPMVALTLYSKQDHFSLIQDSLQFLINDFLGVTKNVKLEVRPLFLPHLVKLIYKLEPGLTKLNWVSSNWKEFVDKGNKAIQNFKVLSDRVHDIYGNRVLEVLKSMQSIQLFALPEPDEKEWSIEYFCDRISEVCRSAATELHKKSLMVEEAVEEILSLVRRVKIDDDSPSEDEDFVFEEDDKLTEVGTASSQQQSDWTLVWECFEKPHLLLSGGMANAMQDVVKGAVGEMRRYYSRKIIDVLVRVTRSSLDALRKRFAMEYCQERTPVFLLNSVLLIPKVGIKPNLEEVQEALVTAGKSITSVSKGVGQWTAGIPQGRKKSAWRKIAGPKSNLMDIVNRSRVDQRPAKGVVRTKEEELKLRRRRLYRLSTEEKPKFPPAAQELLQPRDGEQGGGEDAVSAVHLHPGYETAKTHKPLYKLSSLRQEVNQFIARWRPYSILWKNEKTQRELLTACLSEFETSLRKHEELNERLTTEPDIFVIANCLAISTEKLKFGLATEIKSCTHRIGLAMKKKYRREMDYVYAVINEMERKLERTIRDLDDVRMIMETLKKIREQEVDMELKIDPIEDAFNVLNRFDVTVEKEILDQVDSLRYTWSQLLARALKVQVNLLDMQPQFQQDLRDNLERFRQDKIDYCNEYRIAGPMQPGLTPREASDRLILFQNRFDGMWRKLQTYQSGEELFGLPTTDYPDMAQIRKELNLLQKLYKLYNDVIDRVNSYYDIPWGEVNIEEINNELMEFQNRCRKLPKGLKEWPAFFALKKTIDDFNDMCPLLELMANRAMKPRHWQRIMDSLKHIFDFENDGFCLKNILEAPLLQHKEDIEDICISAMKERDIEAKLRQVTNEWSVHELTFMPFNNRGELLLRGDTTAETIGQLEDSLMILGSLLSNRYNAPFKKQIQQWVNDLSNTNEILERWLLVQNMWVYLEAVFVGGDIAKQLPKEAKRFSKIDKSWQKIMQRAHETPGVVACCVGDDLLKQLLPHLQEQLELCQKSLSGYLEKKRMMFPRFFFVSDPALLEILGQASDSHTIQNHLLSIFDNTRWVKFHDIEYNKITGVISSEGEIIMLEKAVRAEGSVETWLAQLLQTSQSSLHAIIRQAFIMINDPNFQLLQFLEKMPAQIGLLGLQMIWTRDAEVALLQARHDKKVMPDTNNKFLELLNTLIDQTTKDLTKIERTKFETLITIHVHQRDIFDILCRLNIRNVNDFEWLKQCRFYFREEQDKTLIIITDVTFAYQNEYLGCTDRLVITPLTDRCYITLAQALAMSMGGAPCGPAGTGKTETVKDMGKTLAKYVVVFNCSDQMDYRGLGRIYKGLSQSGSWGCFDEFNRIELPVLSVAAQQVAVVLAGKREKKKTFQFTDGDIIEMCPEFGIFITMNPGYAGRKELPENLKIQFRTVAMMVPDRQIIIRVKLASCGFLENITLARKFYTLYKLCEEQLTKQVHYDFGLRNILSVLRSLGAVKRVNNKDTESTIVMRVLRDMNLSKLIDEDEPLFISLVADLFPNQALEKTAYPELEDAINTQVDEAGLVNHPPLGSKNYSDKLFYTLLYETQTVRHGIMTLGPTGAGKTTCIQILMRSLTQMGDFHREMRMNPKAITASQMFGRLDVATNDWTDGIFSALWRKTLKSKPCKYSVQKMLKHNHASMIFVAEHIWLVLDGPVDSIWIENLNSVLDDNKTLTLANGDRLSMAPTCKIIFEPHNIDNASPATVSRNGMVYMSSSGLTWKPVVRAWMKRRPQMEQEIFTPLFEESFSELYSWGTQNLSLVIDVLQCNIILQMLKLLEGLIPTETEAEDLSASKSDTGDDDDLVDESEKTEEIKQLTPEHLAKFYVFALIWSMGAYLEMEDRLKYDVFLKENLSTLDLPKNNRKNPDATVFDYVVSSEGEWVLWSSLVTTYAYPETSTPEYSTILIPIPDNVRINYLIDTIAKQEKAVLLIGEQGTAKTVMMKSYMKKANPELYLNRAFNFSSATSPYQFQKTIESYVEKRMGNKFGPANGKKMIIFIDDINLPEINCWGDQVTNEIVRQIMDMGGFYSLEKPGEFTTIIDVQFVAAMGQPGGGKNDIPSRIKRQFCMFNCPLPTDASIDKIFSVIGQGHYNVKRGFSLDVRNLVKKLIPLTRVLWRNTRQKLLPTPAKFHYVFSLRDLSRIWQGMVGTLSTVIESEACLMLLWKHETTRVFSDRFTIQSDKDWFTEELFSLVKEHVGEDLRMKIEANPVFVDFMRDAPEPTGEEGEDADMELPKVYEPVGDENVLRERLDMFLAQFNEMVRGNGMDLVFFPDAMLHLVKVSRVIRHPRGNVMLVGVGGSGKQSLTKLSSFIAGYKTFQIALTRSYNIANFLEDLKLLYRSCGCQAKGTTFIFTDLDIKEEGFLEYLNNILSGGVISNLFTKDEQSEIIQELTPAMKRENPKRTLNHEVVMEYFMNRTCQNLHIVFCFSPVGEKFRNRALRFPALISGCTIDWFQPWPKDALVSVAKHFLTEFKICCTEEVKEELVNALGSIQDVVSDTSAEYFQRFRRATHVTPKSYLNFIAGYKGIYNSKQKELDDGALRMDTGLEKLAEASASVLVLKKELAAMEQELADASQRAETVLTEVTERAMQAEIVKNQVQKVKEKAEVLVSSIADEKALAEQKLEAAKPALEEAEAALNTIKPAHIATVRKLGRPPHLIMRIMDCVLILFQRRLHPIVADAAAMCPKPSWSESLKVNSIKQYWELSLADKDNVGEKW</sequence>
<evidence type="ECO:0000313" key="18">
    <source>
        <dbReference type="Proteomes" id="UP001162162"/>
    </source>
</evidence>
<evidence type="ECO:0000256" key="10">
    <source>
        <dbReference type="ARBA" id="ARBA00023069"/>
    </source>
</evidence>
<dbReference type="GO" id="GO:0005524">
    <property type="term" value="F:ATP binding"/>
    <property type="evidence" value="ECO:0007669"/>
    <property type="project" value="UniProtKB-KW"/>
</dbReference>
<dbReference type="FunFam" id="3.40.50.300:FF:002141">
    <property type="entry name" value="Dynein heavy chain"/>
    <property type="match status" value="1"/>
</dbReference>
<dbReference type="InterPro" id="IPR041466">
    <property type="entry name" value="Dynein_AAA5_ext"/>
</dbReference>
<protein>
    <recommendedName>
        <fullName evidence="16">AAA+ ATPase domain-containing protein</fullName>
    </recommendedName>
</protein>